<dbReference type="AlphaFoldDB" id="A0AA41VXU0"/>
<evidence type="ECO:0000256" key="7">
    <source>
        <dbReference type="ARBA" id="ARBA00023136"/>
    </source>
</evidence>
<sequence length="223" mass="25023">MGISQMTKLVTLDLSGNSYLTLKDPDLETLWCRTLSSSLPDLQVLSLSSCDLTGPLDSSLSKLQSRRKLHLDHNNISAEVPEFFGEFRNLTSLHLSFFIQLQTLQSLDLSSNRGLEGSLPEFPKDGLLRELQLFFTSFTGELPDSIGNLRLLSTLNLHNCEFNGSIPASMSRLNQLRYLDLSLNSFTGYLCENFIGSSSPLEFLDLSYNHLQGHLPQVIFEFL</sequence>
<dbReference type="GO" id="GO:0016020">
    <property type="term" value="C:membrane"/>
    <property type="evidence" value="ECO:0007669"/>
    <property type="project" value="UniProtKB-SubCell"/>
</dbReference>
<dbReference type="Pfam" id="PF13516">
    <property type="entry name" value="LRR_6"/>
    <property type="match status" value="1"/>
</dbReference>
<dbReference type="Gene3D" id="3.80.10.10">
    <property type="entry name" value="Ribonuclease Inhibitor"/>
    <property type="match status" value="2"/>
</dbReference>
<keyword evidence="6" id="KW-1133">Transmembrane helix</keyword>
<dbReference type="InterPro" id="IPR001611">
    <property type="entry name" value="Leu-rich_rpt"/>
</dbReference>
<comment type="subcellular location">
    <subcellularLocation>
        <location evidence="1">Membrane</location>
        <topology evidence="1">Single-pass membrane protein</topology>
    </subcellularLocation>
</comment>
<protein>
    <submittedName>
        <fullName evidence="10">Uncharacterized protein</fullName>
    </submittedName>
</protein>
<keyword evidence="2" id="KW-0433">Leucine-rich repeat</keyword>
<evidence type="ECO:0000256" key="2">
    <source>
        <dbReference type="ARBA" id="ARBA00022614"/>
    </source>
</evidence>
<keyword evidence="7" id="KW-0472">Membrane</keyword>
<keyword evidence="5" id="KW-0677">Repeat</keyword>
<evidence type="ECO:0000256" key="6">
    <source>
        <dbReference type="ARBA" id="ARBA00022989"/>
    </source>
</evidence>
<evidence type="ECO:0000256" key="1">
    <source>
        <dbReference type="ARBA" id="ARBA00004167"/>
    </source>
</evidence>
<comment type="caution">
    <text evidence="10">The sequence shown here is derived from an EMBL/GenBank/DDBJ whole genome shotgun (WGS) entry which is preliminary data.</text>
</comment>
<dbReference type="Pfam" id="PF00560">
    <property type="entry name" value="LRR_1"/>
    <property type="match status" value="6"/>
</dbReference>
<dbReference type="Proteomes" id="UP001177140">
    <property type="component" value="Unassembled WGS sequence"/>
</dbReference>
<keyword evidence="11" id="KW-1185">Reference proteome</keyword>
<accession>A0AA41VXU0</accession>
<dbReference type="PANTHER" id="PTHR27000:SF787">
    <property type="entry name" value="RECEPTOR-LIKE PROTEIN 39"/>
    <property type="match status" value="1"/>
</dbReference>
<evidence type="ECO:0000256" key="4">
    <source>
        <dbReference type="ARBA" id="ARBA00022729"/>
    </source>
</evidence>
<keyword evidence="8" id="KW-0675">Receptor</keyword>
<proteinExistence type="predicted"/>
<gene>
    <name evidence="10" type="ORF">MKW94_008159</name>
</gene>
<organism evidence="10 11">
    <name type="scientific">Papaver nudicaule</name>
    <name type="common">Iceland poppy</name>
    <dbReference type="NCBI Taxonomy" id="74823"/>
    <lineage>
        <taxon>Eukaryota</taxon>
        <taxon>Viridiplantae</taxon>
        <taxon>Streptophyta</taxon>
        <taxon>Embryophyta</taxon>
        <taxon>Tracheophyta</taxon>
        <taxon>Spermatophyta</taxon>
        <taxon>Magnoliopsida</taxon>
        <taxon>Ranunculales</taxon>
        <taxon>Papaveraceae</taxon>
        <taxon>Papaveroideae</taxon>
        <taxon>Papaver</taxon>
    </lineage>
</organism>
<keyword evidence="4" id="KW-0732">Signal</keyword>
<keyword evidence="9" id="KW-0325">Glycoprotein</keyword>
<evidence type="ECO:0000256" key="5">
    <source>
        <dbReference type="ARBA" id="ARBA00022737"/>
    </source>
</evidence>
<evidence type="ECO:0000256" key="9">
    <source>
        <dbReference type="ARBA" id="ARBA00023180"/>
    </source>
</evidence>
<evidence type="ECO:0000313" key="11">
    <source>
        <dbReference type="Proteomes" id="UP001177140"/>
    </source>
</evidence>
<evidence type="ECO:0000313" key="10">
    <source>
        <dbReference type="EMBL" id="MCL7049521.1"/>
    </source>
</evidence>
<keyword evidence="3" id="KW-0812">Transmembrane</keyword>
<evidence type="ECO:0000256" key="3">
    <source>
        <dbReference type="ARBA" id="ARBA00022692"/>
    </source>
</evidence>
<dbReference type="InterPro" id="IPR032675">
    <property type="entry name" value="LRR_dom_sf"/>
</dbReference>
<dbReference type="SUPFAM" id="SSF52047">
    <property type="entry name" value="RNI-like"/>
    <property type="match status" value="1"/>
</dbReference>
<evidence type="ECO:0000256" key="8">
    <source>
        <dbReference type="ARBA" id="ARBA00023170"/>
    </source>
</evidence>
<name>A0AA41VXU0_PAPNU</name>
<dbReference type="PANTHER" id="PTHR27000">
    <property type="entry name" value="LEUCINE-RICH REPEAT RECEPTOR-LIKE PROTEIN KINASE FAMILY PROTEIN-RELATED"/>
    <property type="match status" value="1"/>
</dbReference>
<reference evidence="10" key="1">
    <citation type="submission" date="2022-03" db="EMBL/GenBank/DDBJ databases">
        <title>A functionally conserved STORR gene fusion in Papaver species that diverged 16.8 million years ago.</title>
        <authorList>
            <person name="Catania T."/>
        </authorList>
    </citation>
    <scope>NUCLEOTIDE SEQUENCE</scope>
    <source>
        <strain evidence="10">S-191538</strain>
    </source>
</reference>
<dbReference type="EMBL" id="JAJJMA010317019">
    <property type="protein sequence ID" value="MCL7049521.1"/>
    <property type="molecule type" value="Genomic_DNA"/>
</dbReference>
<dbReference type="FunFam" id="3.80.10.10:FF:000041">
    <property type="entry name" value="LRR receptor-like serine/threonine-protein kinase ERECTA"/>
    <property type="match status" value="1"/>
</dbReference>